<dbReference type="PROSITE" id="PS51782">
    <property type="entry name" value="LYSM"/>
    <property type="match status" value="1"/>
</dbReference>
<dbReference type="EMBL" id="JAAMPJ010000002">
    <property type="protein sequence ID" value="NGY59344.1"/>
    <property type="molecule type" value="Genomic_DNA"/>
</dbReference>
<dbReference type="InterPro" id="IPR018392">
    <property type="entry name" value="LysM"/>
</dbReference>
<evidence type="ECO:0000256" key="3">
    <source>
        <dbReference type="SAM" id="MobiDB-lite"/>
    </source>
</evidence>
<feature type="signal peptide" evidence="4">
    <location>
        <begin position="1"/>
        <end position="41"/>
    </location>
</feature>
<name>A0A7C9RP53_9PSEU</name>
<dbReference type="GO" id="GO:0016787">
    <property type="term" value="F:hydrolase activity"/>
    <property type="evidence" value="ECO:0007669"/>
    <property type="project" value="UniProtKB-KW"/>
</dbReference>
<dbReference type="InterPro" id="IPR010618">
    <property type="entry name" value="RPF"/>
</dbReference>
<proteinExistence type="inferred from homology"/>
<dbReference type="CDD" id="cd00118">
    <property type="entry name" value="LysM"/>
    <property type="match status" value="1"/>
</dbReference>
<evidence type="ECO:0000256" key="2">
    <source>
        <dbReference type="ARBA" id="ARBA00022801"/>
    </source>
</evidence>
<evidence type="ECO:0000256" key="4">
    <source>
        <dbReference type="SAM" id="SignalP"/>
    </source>
</evidence>
<evidence type="ECO:0000256" key="1">
    <source>
        <dbReference type="ARBA" id="ARBA00010830"/>
    </source>
</evidence>
<feature type="domain" description="LysM" evidence="5">
    <location>
        <begin position="164"/>
        <end position="212"/>
    </location>
</feature>
<dbReference type="InterPro" id="IPR023346">
    <property type="entry name" value="Lysozyme-like_dom_sf"/>
</dbReference>
<comment type="caution">
    <text evidence="6">The sequence shown here is derived from an EMBL/GenBank/DDBJ whole genome shotgun (WGS) entry which is preliminary data.</text>
</comment>
<dbReference type="Pfam" id="PF06737">
    <property type="entry name" value="Transglycosylas"/>
    <property type="match status" value="1"/>
</dbReference>
<dbReference type="InterPro" id="IPR036779">
    <property type="entry name" value="LysM_dom_sf"/>
</dbReference>
<protein>
    <submittedName>
        <fullName evidence="6">LysM peptidoglycan-binding domain-containing protein</fullName>
    </submittedName>
</protein>
<dbReference type="CDD" id="cd13925">
    <property type="entry name" value="RPF"/>
    <property type="match status" value="1"/>
</dbReference>
<reference evidence="6 7" key="1">
    <citation type="submission" date="2020-03" db="EMBL/GenBank/DDBJ databases">
        <title>Isolation and identification of active actinomycetes.</title>
        <authorList>
            <person name="Sun X."/>
        </authorList>
    </citation>
    <scope>NUCLEOTIDE SEQUENCE [LARGE SCALE GENOMIC DNA]</scope>
    <source>
        <strain evidence="6 7">NEAU-D13</strain>
    </source>
</reference>
<dbReference type="RefSeq" id="WP_166045369.1">
    <property type="nucleotide sequence ID" value="NZ_JAAMPJ010000002.1"/>
</dbReference>
<evidence type="ECO:0000259" key="5">
    <source>
        <dbReference type="PROSITE" id="PS51782"/>
    </source>
</evidence>
<accession>A0A7C9RP53</accession>
<feature type="compositionally biased region" description="Low complexity" evidence="3">
    <location>
        <begin position="124"/>
        <end position="148"/>
    </location>
</feature>
<dbReference type="Proteomes" id="UP000481360">
    <property type="component" value="Unassembled WGS sequence"/>
</dbReference>
<evidence type="ECO:0000313" key="7">
    <source>
        <dbReference type="Proteomes" id="UP000481360"/>
    </source>
</evidence>
<dbReference type="AlphaFoldDB" id="A0A7C9RP53"/>
<evidence type="ECO:0000313" key="6">
    <source>
        <dbReference type="EMBL" id="NGY59344.1"/>
    </source>
</evidence>
<dbReference type="SUPFAM" id="SSF53955">
    <property type="entry name" value="Lysozyme-like"/>
    <property type="match status" value="1"/>
</dbReference>
<dbReference type="Gene3D" id="3.10.350.10">
    <property type="entry name" value="LysM domain"/>
    <property type="match status" value="1"/>
</dbReference>
<keyword evidence="7" id="KW-1185">Reference proteome</keyword>
<keyword evidence="2" id="KW-0378">Hydrolase</keyword>
<dbReference type="SMART" id="SM00257">
    <property type="entry name" value="LysM"/>
    <property type="match status" value="1"/>
</dbReference>
<dbReference type="Pfam" id="PF01476">
    <property type="entry name" value="LysM"/>
    <property type="match status" value="1"/>
</dbReference>
<gene>
    <name evidence="6" type="ORF">G7043_10455</name>
</gene>
<organism evidence="6 7">
    <name type="scientific">Lentzea alba</name>
    <dbReference type="NCBI Taxonomy" id="2714351"/>
    <lineage>
        <taxon>Bacteria</taxon>
        <taxon>Bacillati</taxon>
        <taxon>Actinomycetota</taxon>
        <taxon>Actinomycetes</taxon>
        <taxon>Pseudonocardiales</taxon>
        <taxon>Pseudonocardiaceae</taxon>
        <taxon>Lentzea</taxon>
    </lineage>
</organism>
<comment type="similarity">
    <text evidence="1">Belongs to the transglycosylase family. Rpf subfamily.</text>
</comment>
<dbReference type="Gene3D" id="1.10.530.10">
    <property type="match status" value="1"/>
</dbReference>
<keyword evidence="4" id="KW-0732">Signal</keyword>
<sequence>MAFNRGKQGKQGSAARTIAKVAALGILASAPLGLAVGTANAAPGMDWDALAQCEASGNWAANTGNGYYGGLQFTQQTWNAYGGQGNPANASREQQIAVAERVLAGQGRNAWPSCSARLGNYTGQAPKKATPAPQQRKAQPQQRQAPVQQAPVVALAGSKSNPNGNYEIKPGDTLSKIADANKVAGGYQAIVEKNKEFLTNPDLIFPGDKILI</sequence>
<feature type="chain" id="PRO_5029005272" evidence="4">
    <location>
        <begin position="42"/>
        <end position="212"/>
    </location>
</feature>
<feature type="region of interest" description="Disordered" evidence="3">
    <location>
        <begin position="118"/>
        <end position="148"/>
    </location>
</feature>